<dbReference type="Gene3D" id="1.10.10.970">
    <property type="entry name" value="RNA 2'-phosphotransferase, Tpt1/KptA family, N-terminal domain"/>
    <property type="match status" value="1"/>
</dbReference>
<dbReference type="EC" id="2.7.1.-" evidence="5"/>
<dbReference type="GO" id="GO:0016740">
    <property type="term" value="F:transferase activity"/>
    <property type="evidence" value="ECO:0007669"/>
    <property type="project" value="UniProtKB-KW"/>
</dbReference>
<comment type="similarity">
    <text evidence="1 5">Belongs to the KptA/TPT1 family.</text>
</comment>
<accession>A0ABW7D0T9</accession>
<evidence type="ECO:0000256" key="5">
    <source>
        <dbReference type="HAMAP-Rule" id="MF_00299"/>
    </source>
</evidence>
<dbReference type="EMBL" id="JBHGCJ010000014">
    <property type="protein sequence ID" value="MFG6110812.1"/>
    <property type="molecule type" value="Genomic_DNA"/>
</dbReference>
<evidence type="ECO:0000256" key="4">
    <source>
        <dbReference type="ARBA" id="ARBA00025212"/>
    </source>
</evidence>
<keyword evidence="2 5" id="KW-0808">Transferase</keyword>
<dbReference type="HAMAP" id="MF_00299">
    <property type="entry name" value="KptA"/>
    <property type="match status" value="1"/>
</dbReference>
<reference evidence="6 7" key="1">
    <citation type="submission" date="2024-09" db="EMBL/GenBank/DDBJ databases">
        <authorList>
            <consortium name="All-Russian atlas of soil microorganisms"/>
            <consortium name="as a basis for the search for new antimicrobial producers and enzymes with unique properties"/>
            <person name="Sokolova E.A."/>
            <person name="Voronina E.N."/>
        </authorList>
    </citation>
    <scope>NUCLEOTIDE SEQUENCE [LARGE SCALE GENOMIC DNA]</scope>
    <source>
        <strain evidence="6 7">AF-22b-331.1</strain>
    </source>
</reference>
<evidence type="ECO:0000256" key="3">
    <source>
        <dbReference type="ARBA" id="ARBA00023027"/>
    </source>
</evidence>
<evidence type="ECO:0000256" key="1">
    <source>
        <dbReference type="ARBA" id="ARBA00009836"/>
    </source>
</evidence>
<dbReference type="PANTHER" id="PTHR12684:SF2">
    <property type="entry name" value="TRNA 2'-PHOSPHOTRANSFERASE 1"/>
    <property type="match status" value="1"/>
</dbReference>
<evidence type="ECO:0000313" key="7">
    <source>
        <dbReference type="Proteomes" id="UP001605261"/>
    </source>
</evidence>
<dbReference type="Pfam" id="PF01885">
    <property type="entry name" value="PTS_2-RNA"/>
    <property type="match status" value="1"/>
</dbReference>
<dbReference type="InterPro" id="IPR002745">
    <property type="entry name" value="Ptrans_KptA/Tpt1"/>
</dbReference>
<keyword evidence="3 5" id="KW-0520">NAD</keyword>
<dbReference type="InterPro" id="IPR022928">
    <property type="entry name" value="RNA_2'-PTrans_KptA"/>
</dbReference>
<evidence type="ECO:0000313" key="6">
    <source>
        <dbReference type="EMBL" id="MFG6110812.1"/>
    </source>
</evidence>
<protein>
    <recommendedName>
        <fullName evidence="5">Probable RNA 2'-phosphotransferase</fullName>
        <ecNumber evidence="5">2.7.1.-</ecNumber>
    </recommendedName>
</protein>
<dbReference type="InterPro" id="IPR042081">
    <property type="entry name" value="RNA_2'-PTrans_C"/>
</dbReference>
<keyword evidence="7" id="KW-1185">Reference proteome</keyword>
<dbReference type="NCBIfam" id="NF002014">
    <property type="entry name" value="PRK00819.1-4"/>
    <property type="match status" value="1"/>
</dbReference>
<organism evidence="6 7">
    <name type="scientific">Stenotrophomonas nematodicola</name>
    <dbReference type="NCBI Taxonomy" id="2656746"/>
    <lineage>
        <taxon>Bacteria</taxon>
        <taxon>Pseudomonadati</taxon>
        <taxon>Pseudomonadota</taxon>
        <taxon>Gammaproteobacteria</taxon>
        <taxon>Lysobacterales</taxon>
        <taxon>Lysobacteraceae</taxon>
        <taxon>Stenotrophomonas</taxon>
    </lineage>
</organism>
<proteinExistence type="inferred from homology"/>
<dbReference type="InterPro" id="IPR042080">
    <property type="entry name" value="RNA_2'-PTrans_N"/>
</dbReference>
<evidence type="ECO:0000256" key="2">
    <source>
        <dbReference type="ARBA" id="ARBA00022679"/>
    </source>
</evidence>
<dbReference type="Proteomes" id="UP001605261">
    <property type="component" value="Unassembled WGS sequence"/>
</dbReference>
<dbReference type="Gene3D" id="3.20.170.30">
    <property type="match status" value="1"/>
</dbReference>
<comment type="function">
    <text evidence="4 5">Removes the 2'-phosphate from RNA via an intermediate in which the phosphate is ADP-ribosylated by NAD followed by a presumed transesterification to release the RNA and generate ADP-ribose 1''-2''-cyclic phosphate (APPR&gt;P). May function as an ADP-ribosylase.</text>
</comment>
<comment type="caution">
    <text evidence="6">The sequence shown here is derived from an EMBL/GenBank/DDBJ whole genome shotgun (WGS) entry which is preliminary data.</text>
</comment>
<dbReference type="RefSeq" id="WP_394164297.1">
    <property type="nucleotide sequence ID" value="NZ_JBHGCJ010000014.1"/>
</dbReference>
<dbReference type="SUPFAM" id="SSF56399">
    <property type="entry name" value="ADP-ribosylation"/>
    <property type="match status" value="1"/>
</dbReference>
<name>A0ABW7D0T9_9GAMM</name>
<gene>
    <name evidence="5" type="primary">kptA</name>
    <name evidence="6" type="ORF">ACEU0G_000692</name>
</gene>
<dbReference type="PANTHER" id="PTHR12684">
    <property type="entry name" value="PUTATIVE PHOSPHOTRANSFERASE"/>
    <property type="match status" value="1"/>
</dbReference>
<sequence length="177" mass="19270">MSTDAETTSRFLSRVLRHAPDSIGLQLDAQGWAGVEDLLRQARPHVRLDRALLDELVRSSDKQRFALSDDGLRIRANQGHSVAVDLGLPAVVPPAQLYHGTATRFLASIGQQGLQPGARHHVHLSADRDTAQAVGQRHGKVHILVVEAGRMHAAGHVFHCTQNGVWLTAAVPVEFLQ</sequence>